<dbReference type="InParanoid" id="G3IKV2"/>
<sequence>MLQQVAVAPRSGGRTLCSPSNALHDTLDGERAASGRRSRALVPVPRLEAQRGLQRGDGAGRGRVRIFGFSRRFGIGGGGKQQALLVPLCLLLVVLRLVSIFPLCQHIDFNLIPVGAWGTELRSGEKVPGSCQVHGDWEGEEGWDVVAAHLVWGGWVSWDESSRKLERS</sequence>
<evidence type="ECO:0000313" key="1">
    <source>
        <dbReference type="EMBL" id="EGW15027.1"/>
    </source>
</evidence>
<evidence type="ECO:0000313" key="2">
    <source>
        <dbReference type="Proteomes" id="UP000001075"/>
    </source>
</evidence>
<proteinExistence type="predicted"/>
<reference evidence="2" key="1">
    <citation type="journal article" date="2011" name="Nat. Biotechnol.">
        <title>The genomic sequence of the Chinese hamster ovary (CHO)-K1 cell line.</title>
        <authorList>
            <person name="Xu X."/>
            <person name="Nagarajan H."/>
            <person name="Lewis N.E."/>
            <person name="Pan S."/>
            <person name="Cai Z."/>
            <person name="Liu X."/>
            <person name="Chen W."/>
            <person name="Xie M."/>
            <person name="Wang W."/>
            <person name="Hammond S."/>
            <person name="Andersen M.R."/>
            <person name="Neff N."/>
            <person name="Passarelli B."/>
            <person name="Koh W."/>
            <person name="Fan H.C."/>
            <person name="Wang J."/>
            <person name="Gui Y."/>
            <person name="Lee K.H."/>
            <person name="Betenbaugh M.J."/>
            <person name="Quake S.R."/>
            <person name="Famili I."/>
            <person name="Palsson B.O."/>
            <person name="Wang J."/>
        </authorList>
    </citation>
    <scope>NUCLEOTIDE SEQUENCE [LARGE SCALE GENOMIC DNA]</scope>
    <source>
        <strain evidence="2">CHO K1 cell line</strain>
    </source>
</reference>
<dbReference type="Proteomes" id="UP000001075">
    <property type="component" value="Unassembled WGS sequence"/>
</dbReference>
<accession>G3IKV2</accession>
<dbReference type="AlphaFoldDB" id="G3IKV2"/>
<dbReference type="EMBL" id="JH003774">
    <property type="protein sequence ID" value="EGW15027.1"/>
    <property type="molecule type" value="Genomic_DNA"/>
</dbReference>
<gene>
    <name evidence="1" type="ORF">I79_024506</name>
</gene>
<name>G3IKV2_CRIGR</name>
<protein>
    <submittedName>
        <fullName evidence="1">Uncharacterized protein</fullName>
    </submittedName>
</protein>
<organism evidence="1 2">
    <name type="scientific">Cricetulus griseus</name>
    <name type="common">Chinese hamster</name>
    <name type="synonym">Cricetulus barabensis griseus</name>
    <dbReference type="NCBI Taxonomy" id="10029"/>
    <lineage>
        <taxon>Eukaryota</taxon>
        <taxon>Metazoa</taxon>
        <taxon>Chordata</taxon>
        <taxon>Craniata</taxon>
        <taxon>Vertebrata</taxon>
        <taxon>Euteleostomi</taxon>
        <taxon>Mammalia</taxon>
        <taxon>Eutheria</taxon>
        <taxon>Euarchontoglires</taxon>
        <taxon>Glires</taxon>
        <taxon>Rodentia</taxon>
        <taxon>Myomorpha</taxon>
        <taxon>Muroidea</taxon>
        <taxon>Cricetidae</taxon>
        <taxon>Cricetinae</taxon>
        <taxon>Cricetulus</taxon>
    </lineage>
</organism>